<name>A0ABP8C5N9_9FLAO</name>
<dbReference type="InterPro" id="IPR050194">
    <property type="entry name" value="Glycosyltransferase_grp1"/>
</dbReference>
<dbReference type="Pfam" id="PF00534">
    <property type="entry name" value="Glycos_transf_1"/>
    <property type="match status" value="1"/>
</dbReference>
<evidence type="ECO:0000313" key="4">
    <source>
        <dbReference type="Proteomes" id="UP001501496"/>
    </source>
</evidence>
<comment type="caution">
    <text evidence="3">The sequence shown here is derived from an EMBL/GenBank/DDBJ whole genome shotgun (WGS) entry which is preliminary data.</text>
</comment>
<dbReference type="InterPro" id="IPR001296">
    <property type="entry name" value="Glyco_trans_1"/>
</dbReference>
<dbReference type="CDD" id="cd03794">
    <property type="entry name" value="GT4_WbuB-like"/>
    <property type="match status" value="1"/>
</dbReference>
<dbReference type="SUPFAM" id="SSF53756">
    <property type="entry name" value="UDP-Glycosyltransferase/glycogen phosphorylase"/>
    <property type="match status" value="1"/>
</dbReference>
<dbReference type="Pfam" id="PF13439">
    <property type="entry name" value="Glyco_transf_4"/>
    <property type="match status" value="1"/>
</dbReference>
<dbReference type="InterPro" id="IPR028098">
    <property type="entry name" value="Glyco_trans_4-like_N"/>
</dbReference>
<proteinExistence type="predicted"/>
<gene>
    <name evidence="3" type="ORF">GCM10022291_12240</name>
</gene>
<accession>A0ABP8C5N9</accession>
<dbReference type="Gene3D" id="3.40.50.2000">
    <property type="entry name" value="Glycogen Phosphorylase B"/>
    <property type="match status" value="2"/>
</dbReference>
<dbReference type="PANTHER" id="PTHR45947:SF3">
    <property type="entry name" value="SULFOQUINOVOSYL TRANSFERASE SQD2"/>
    <property type="match status" value="1"/>
</dbReference>
<evidence type="ECO:0000313" key="3">
    <source>
        <dbReference type="EMBL" id="GAA4233941.1"/>
    </source>
</evidence>
<evidence type="ECO:0000259" key="2">
    <source>
        <dbReference type="Pfam" id="PF13439"/>
    </source>
</evidence>
<evidence type="ECO:0000259" key="1">
    <source>
        <dbReference type="Pfam" id="PF00534"/>
    </source>
</evidence>
<keyword evidence="4" id="KW-1185">Reference proteome</keyword>
<dbReference type="PANTHER" id="PTHR45947">
    <property type="entry name" value="SULFOQUINOVOSYL TRANSFERASE SQD2"/>
    <property type="match status" value="1"/>
</dbReference>
<dbReference type="EMBL" id="BAABCA010000002">
    <property type="protein sequence ID" value="GAA4233941.1"/>
    <property type="molecule type" value="Genomic_DNA"/>
</dbReference>
<organism evidence="3 4">
    <name type="scientific">Postechiella marina</name>
    <dbReference type="NCBI Taxonomy" id="943941"/>
    <lineage>
        <taxon>Bacteria</taxon>
        <taxon>Pseudomonadati</taxon>
        <taxon>Bacteroidota</taxon>
        <taxon>Flavobacteriia</taxon>
        <taxon>Flavobacteriales</taxon>
        <taxon>Flavobacteriaceae</taxon>
        <taxon>Postechiella</taxon>
    </lineage>
</organism>
<evidence type="ECO:0008006" key="5">
    <source>
        <dbReference type="Google" id="ProtNLM"/>
    </source>
</evidence>
<sequence length="374" mass="42660">MTQKEVGMDVVAITAPFQAATSNFDIIDGIKYYRSKFNEKDTISDKRKSLGSRILRLFSIFSFYNEIKKIIIIEKPNVLHAHAMFFCGIPALLLAKKYKVPFVYEVRSLWMLKKEKKKTSKISDLIERLLFKTECFVMKKANQVVVINENLKQVIVNSGVPSDKIVLINNAVNTTLINKLKDIDAVKERDEVRFGYIGTLTPHEGIDMLIEAFNIFNLKHPKSRLIIFGCGIEEERISQLAQGNNKIDFKGKIDPNEVYKAFNAIDIIVNPRYKNKLTDSVTPLKPLEAMAYSKLVIGSDVGGIKELVKHEKNGFLFSSGSVKELVKTMEYVVNLDLKRVKEVKVGALNYVQNQKSWLNNASIYHKNYQNLINE</sequence>
<reference evidence="4" key="1">
    <citation type="journal article" date="2019" name="Int. J. Syst. Evol. Microbiol.">
        <title>The Global Catalogue of Microorganisms (GCM) 10K type strain sequencing project: providing services to taxonomists for standard genome sequencing and annotation.</title>
        <authorList>
            <consortium name="The Broad Institute Genomics Platform"/>
            <consortium name="The Broad Institute Genome Sequencing Center for Infectious Disease"/>
            <person name="Wu L."/>
            <person name="Ma J."/>
        </authorList>
    </citation>
    <scope>NUCLEOTIDE SEQUENCE [LARGE SCALE GENOMIC DNA]</scope>
    <source>
        <strain evidence="4">JCM 17630</strain>
    </source>
</reference>
<dbReference type="Proteomes" id="UP001501496">
    <property type="component" value="Unassembled WGS sequence"/>
</dbReference>
<protein>
    <recommendedName>
        <fullName evidence="5">Glycosyltransferase</fullName>
    </recommendedName>
</protein>
<feature type="domain" description="Glycosyltransferase subfamily 4-like N-terminal" evidence="2">
    <location>
        <begin position="56"/>
        <end position="175"/>
    </location>
</feature>
<feature type="domain" description="Glycosyl transferase family 1" evidence="1">
    <location>
        <begin position="188"/>
        <end position="339"/>
    </location>
</feature>